<evidence type="ECO:0000256" key="2">
    <source>
        <dbReference type="SAM" id="MobiDB-lite"/>
    </source>
</evidence>
<accession>A0A9K3IHZ2</accession>
<evidence type="ECO:0000259" key="3">
    <source>
        <dbReference type="PROSITE" id="PS50158"/>
    </source>
</evidence>
<keyword evidence="5" id="KW-1185">Reference proteome</keyword>
<name>A0A9K3IHZ2_HELAN</name>
<gene>
    <name evidence="4" type="ORF">HanXRQr2_Chr08g0354591</name>
</gene>
<feature type="domain" description="CCHC-type" evidence="3">
    <location>
        <begin position="187"/>
        <end position="202"/>
    </location>
</feature>
<dbReference type="SUPFAM" id="SSF57756">
    <property type="entry name" value="Retrovirus zinc finger-like domains"/>
    <property type="match status" value="1"/>
</dbReference>
<dbReference type="GO" id="GO:0008270">
    <property type="term" value="F:zinc ion binding"/>
    <property type="evidence" value="ECO:0007669"/>
    <property type="project" value="UniProtKB-KW"/>
</dbReference>
<keyword evidence="1" id="KW-0479">Metal-binding</keyword>
<organism evidence="4 5">
    <name type="scientific">Helianthus annuus</name>
    <name type="common">Common sunflower</name>
    <dbReference type="NCBI Taxonomy" id="4232"/>
    <lineage>
        <taxon>Eukaryota</taxon>
        <taxon>Viridiplantae</taxon>
        <taxon>Streptophyta</taxon>
        <taxon>Embryophyta</taxon>
        <taxon>Tracheophyta</taxon>
        <taxon>Spermatophyta</taxon>
        <taxon>Magnoliopsida</taxon>
        <taxon>eudicotyledons</taxon>
        <taxon>Gunneridae</taxon>
        <taxon>Pentapetalae</taxon>
        <taxon>asterids</taxon>
        <taxon>campanulids</taxon>
        <taxon>Asterales</taxon>
        <taxon>Asteraceae</taxon>
        <taxon>Asteroideae</taxon>
        <taxon>Heliantheae alliance</taxon>
        <taxon>Heliantheae</taxon>
        <taxon>Helianthus</taxon>
    </lineage>
</organism>
<dbReference type="InterPro" id="IPR001878">
    <property type="entry name" value="Znf_CCHC"/>
</dbReference>
<dbReference type="Proteomes" id="UP000215914">
    <property type="component" value="Unassembled WGS sequence"/>
</dbReference>
<dbReference type="InterPro" id="IPR036875">
    <property type="entry name" value="Znf_CCHC_sf"/>
</dbReference>
<reference evidence="4" key="2">
    <citation type="submission" date="2020-06" db="EMBL/GenBank/DDBJ databases">
        <title>Helianthus annuus Genome sequencing and assembly Release 2.</title>
        <authorList>
            <person name="Gouzy J."/>
            <person name="Langlade N."/>
            <person name="Munos S."/>
        </authorList>
    </citation>
    <scope>NUCLEOTIDE SEQUENCE</scope>
    <source>
        <tissue evidence="4">Leaves</tissue>
    </source>
</reference>
<dbReference type="SMART" id="SM00343">
    <property type="entry name" value="ZnF_C2HC"/>
    <property type="match status" value="1"/>
</dbReference>
<proteinExistence type="predicted"/>
<dbReference type="EMBL" id="MNCJ02000323">
    <property type="protein sequence ID" value="KAF5796679.1"/>
    <property type="molecule type" value="Genomic_DNA"/>
</dbReference>
<dbReference type="GO" id="GO:0003676">
    <property type="term" value="F:nucleic acid binding"/>
    <property type="evidence" value="ECO:0007669"/>
    <property type="project" value="InterPro"/>
</dbReference>
<sequence>MKSVVIPQDVRSYYKRADPVITTSQKTQTAFSAEVGNGSGSYSGYSQSPKCFYSSGSSNSTSQQTTQQSPSQNYESSNQSSNCIQCNIVVNLQNAQEFSAPNAKEHITFLASILESYEGLVTGRIGNYNMTKEDYDKIDPKEMELINIRWCMASVIRRAQIYMELTGNSCIGGLDTKLGFDKSKVTCFRCKEKGHFKRECTNKEVKDDNVNPFRRDCYHRAIQHKNSQSSSFQSSSRIVPIEDGKSNDKALVVN</sequence>
<dbReference type="Pfam" id="PF00098">
    <property type="entry name" value="zf-CCHC"/>
    <property type="match status" value="1"/>
</dbReference>
<evidence type="ECO:0000313" key="5">
    <source>
        <dbReference type="Proteomes" id="UP000215914"/>
    </source>
</evidence>
<evidence type="ECO:0000313" key="4">
    <source>
        <dbReference type="EMBL" id="KAF5796679.1"/>
    </source>
</evidence>
<dbReference type="Gene3D" id="4.10.60.10">
    <property type="entry name" value="Zinc finger, CCHC-type"/>
    <property type="match status" value="1"/>
</dbReference>
<reference evidence="4" key="1">
    <citation type="journal article" date="2017" name="Nature">
        <title>The sunflower genome provides insights into oil metabolism, flowering and Asterid evolution.</title>
        <authorList>
            <person name="Badouin H."/>
            <person name="Gouzy J."/>
            <person name="Grassa C.J."/>
            <person name="Murat F."/>
            <person name="Staton S.E."/>
            <person name="Cottret L."/>
            <person name="Lelandais-Briere C."/>
            <person name="Owens G.L."/>
            <person name="Carrere S."/>
            <person name="Mayjonade B."/>
            <person name="Legrand L."/>
            <person name="Gill N."/>
            <person name="Kane N.C."/>
            <person name="Bowers J.E."/>
            <person name="Hubner S."/>
            <person name="Bellec A."/>
            <person name="Berard A."/>
            <person name="Berges H."/>
            <person name="Blanchet N."/>
            <person name="Boniface M.C."/>
            <person name="Brunel D."/>
            <person name="Catrice O."/>
            <person name="Chaidir N."/>
            <person name="Claudel C."/>
            <person name="Donnadieu C."/>
            <person name="Faraut T."/>
            <person name="Fievet G."/>
            <person name="Helmstetter N."/>
            <person name="King M."/>
            <person name="Knapp S.J."/>
            <person name="Lai Z."/>
            <person name="Le Paslier M.C."/>
            <person name="Lippi Y."/>
            <person name="Lorenzon L."/>
            <person name="Mandel J.R."/>
            <person name="Marage G."/>
            <person name="Marchand G."/>
            <person name="Marquand E."/>
            <person name="Bret-Mestries E."/>
            <person name="Morien E."/>
            <person name="Nambeesan S."/>
            <person name="Nguyen T."/>
            <person name="Pegot-Espagnet P."/>
            <person name="Pouilly N."/>
            <person name="Raftis F."/>
            <person name="Sallet E."/>
            <person name="Schiex T."/>
            <person name="Thomas J."/>
            <person name="Vandecasteele C."/>
            <person name="Vares D."/>
            <person name="Vear F."/>
            <person name="Vautrin S."/>
            <person name="Crespi M."/>
            <person name="Mangin B."/>
            <person name="Burke J.M."/>
            <person name="Salse J."/>
            <person name="Munos S."/>
            <person name="Vincourt P."/>
            <person name="Rieseberg L.H."/>
            <person name="Langlade N.B."/>
        </authorList>
    </citation>
    <scope>NUCLEOTIDE SEQUENCE</scope>
    <source>
        <tissue evidence="4">Leaves</tissue>
    </source>
</reference>
<dbReference type="PROSITE" id="PS50158">
    <property type="entry name" value="ZF_CCHC"/>
    <property type="match status" value="1"/>
</dbReference>
<protein>
    <submittedName>
        <fullName evidence="4">Transcription factor interactor and regulator CCHC(Zn) family</fullName>
    </submittedName>
</protein>
<feature type="region of interest" description="Disordered" evidence="2">
    <location>
        <begin position="56"/>
        <end position="76"/>
    </location>
</feature>
<dbReference type="Gramene" id="mRNA:HanXRQr2_Chr08g0354591">
    <property type="protein sequence ID" value="CDS:HanXRQr2_Chr08g0354591.1"/>
    <property type="gene ID" value="HanXRQr2_Chr08g0354591"/>
</dbReference>
<comment type="caution">
    <text evidence="4">The sequence shown here is derived from an EMBL/GenBank/DDBJ whole genome shotgun (WGS) entry which is preliminary data.</text>
</comment>
<dbReference type="AlphaFoldDB" id="A0A9K3IHZ2"/>
<keyword evidence="1" id="KW-0863">Zinc-finger</keyword>
<evidence type="ECO:0000256" key="1">
    <source>
        <dbReference type="PROSITE-ProRule" id="PRU00047"/>
    </source>
</evidence>
<keyword evidence="1" id="KW-0862">Zinc</keyword>